<evidence type="ECO:0000259" key="1">
    <source>
        <dbReference type="Pfam" id="PF18962"/>
    </source>
</evidence>
<dbReference type="SUPFAM" id="SSF110296">
    <property type="entry name" value="Oligoxyloglucan reducing end-specific cellobiohydrolase"/>
    <property type="match status" value="1"/>
</dbReference>
<dbReference type="Pfam" id="PF18962">
    <property type="entry name" value="Por_Secre_tail"/>
    <property type="match status" value="1"/>
</dbReference>
<dbReference type="PANTHER" id="PTHR43739">
    <property type="entry name" value="XYLOGLUCANASE (EUROFUNG)"/>
    <property type="match status" value="1"/>
</dbReference>
<comment type="caution">
    <text evidence="2">The sequence shown here is derived from an EMBL/GenBank/DDBJ whole genome shotgun (WGS) entry which is preliminary data.</text>
</comment>
<proteinExistence type="predicted"/>
<dbReference type="InterPro" id="IPR015943">
    <property type="entry name" value="WD40/YVTN_repeat-like_dom_sf"/>
</dbReference>
<evidence type="ECO:0000313" key="3">
    <source>
        <dbReference type="Proteomes" id="UP001172083"/>
    </source>
</evidence>
<dbReference type="InterPro" id="IPR036278">
    <property type="entry name" value="Sialidase_sf"/>
</dbReference>
<name>A0ABT8L824_9BACT</name>
<dbReference type="SUPFAM" id="SSF50939">
    <property type="entry name" value="Sialidases"/>
    <property type="match status" value="1"/>
</dbReference>
<accession>A0ABT8L824</accession>
<dbReference type="PANTHER" id="PTHR43739:SF5">
    <property type="entry name" value="EXO-ALPHA-SIALIDASE"/>
    <property type="match status" value="1"/>
</dbReference>
<gene>
    <name evidence="2" type="ORF">QQ020_15000</name>
</gene>
<dbReference type="Proteomes" id="UP001172083">
    <property type="component" value="Unassembled WGS sequence"/>
</dbReference>
<dbReference type="InterPro" id="IPR026444">
    <property type="entry name" value="Secre_tail"/>
</dbReference>
<dbReference type="RefSeq" id="WP_346758716.1">
    <property type="nucleotide sequence ID" value="NZ_JAUJEB010000003.1"/>
</dbReference>
<protein>
    <submittedName>
        <fullName evidence="2">T9SS type A sorting domain-containing protein</fullName>
    </submittedName>
</protein>
<organism evidence="2 3">
    <name type="scientific">Agaribacillus aureus</name>
    <dbReference type="NCBI Taxonomy" id="3051825"/>
    <lineage>
        <taxon>Bacteria</taxon>
        <taxon>Pseudomonadati</taxon>
        <taxon>Bacteroidota</taxon>
        <taxon>Cytophagia</taxon>
        <taxon>Cytophagales</taxon>
        <taxon>Splendidivirgaceae</taxon>
        <taxon>Agaribacillus</taxon>
    </lineage>
</organism>
<feature type="domain" description="Secretion system C-terminal sorting" evidence="1">
    <location>
        <begin position="1129"/>
        <end position="1203"/>
    </location>
</feature>
<keyword evidence="3" id="KW-1185">Reference proteome</keyword>
<sequence length="1205" mass="131206">MKSLYTPTKVGLVALILLLSATANVQKIKTSHSQNQIFKGHGLYKKSKIYDSRIGPLEDRPTQPGDRAADRFSYEFELLKDPHTGKIPEEIREKEIRFSKRILVEKSESSARRSDRWTSRGPFNVGGRTRALALDLRDENVILAAGVSGGLWRSQNGGESWREVTDNAQPPSITCIAQDPRPGRHHIWYYGTGERSGNSANAPGAFYTGNGIYRSVDGGRSFRLLESTADNNVNSTAPFDLISNIAVHPKTGHVYVSTFNGVYKSENGRNEYREVLAGGFDNWTDILITPEGILYASIESSGTPNNGIFTSVDGETWTKISPDNFPTAFGRTVMAYTPSDENIIYTFSQNPAGLGHLWRYTANADSTESSWVDLSVNLPNIGGLAGSLNTQGNYNLVVKVHPTQPEVVFIGGTNLYRSFTGFTTPAGPESWIGGYALVNNFSVYPDHHPDQHALLFYPSDPNKALSGNDGGVQVTNNILAENPGLEPVDWVSLNNGYVTTQPYAVAFDPEGSDGSLVAGFQDNGTWFTSDLNPTTPWIEDFGGDGSFNAIADNGKTRYVSSQLGNIFRFNFDDAGNFASFARVTPALNLGFLFVAPFILDPINDNIMYLPSGNTMFRNNNLDEIPLFSNAQATKNWVQIPEATVGAGVISALDISKYPEANKLYYGTSAGEVFRIDNANIDGQPSVNLTAGKGLPAGYVINVTVNPSNSDEVFIVYSNYGIPSIFHTDDAGETWTDISTNLEENPDGSGNGPSVRWLAVSGKEEGYYVGTSTGLYFAYRINGKKTYWFRVSRFEIGNAVVRMVKTRKDGFIAAATHGNGLFSTKTRVMPRPEPQLFNAFTLDDYVVAMNAPDTVINIEGLFEHKQGRTIDLSFTNSNPDLVTAVLNDNKLSISYTSDLRGEATIAFTATSGIEQVAEGFTITVAQPAIYAQVGTIVGSRPSQFFSDFNALVQVAADFSVPANTTWAVDRVLAFGVANGSPLFNDAVVVIYEDDGGAPGNEVFNSGPLTVSSVSFDPNLELTLTAPVVLSSGDYWISVYANLAFNPGARQWFWSTQSEVIGNEGSIIDQSNLFGLGLSDWTPVSAAFGGAPTDQVFQIFGKAGAAGGAFSNLAEAIPDMELNEKLKGYAIWPNPSGNVFNIRFKPVEQDFVELLIHDLNGAQVYKNDQIKAVNSTLTWDATNYPKGIYFVHMVTNEGRQTFKLIKQ</sequence>
<dbReference type="InterPro" id="IPR052025">
    <property type="entry name" value="Xyloglucanase_GH74"/>
</dbReference>
<reference evidence="2" key="1">
    <citation type="submission" date="2023-06" db="EMBL/GenBank/DDBJ databases">
        <title>Genomic of Agaribacillus aureum.</title>
        <authorList>
            <person name="Wang G."/>
        </authorList>
    </citation>
    <scope>NUCLEOTIDE SEQUENCE</scope>
    <source>
        <strain evidence="2">BMA12</strain>
    </source>
</reference>
<dbReference type="EMBL" id="JAUJEB010000003">
    <property type="protein sequence ID" value="MDN5213376.1"/>
    <property type="molecule type" value="Genomic_DNA"/>
</dbReference>
<dbReference type="Gene3D" id="2.130.10.10">
    <property type="entry name" value="YVTN repeat-like/Quinoprotein amine dehydrogenase"/>
    <property type="match status" value="2"/>
</dbReference>
<evidence type="ECO:0000313" key="2">
    <source>
        <dbReference type="EMBL" id="MDN5213376.1"/>
    </source>
</evidence>
<dbReference type="NCBIfam" id="TIGR04183">
    <property type="entry name" value="Por_Secre_tail"/>
    <property type="match status" value="1"/>
</dbReference>